<keyword evidence="1" id="KW-0175">Coiled coil</keyword>
<evidence type="ECO:0000313" key="5">
    <source>
        <dbReference type="Proteomes" id="UP001165122"/>
    </source>
</evidence>
<evidence type="ECO:0000256" key="1">
    <source>
        <dbReference type="SAM" id="Coils"/>
    </source>
</evidence>
<dbReference type="InterPro" id="IPR001005">
    <property type="entry name" value="SANT/Myb"/>
</dbReference>
<keyword evidence="5" id="KW-1185">Reference proteome</keyword>
<dbReference type="Gene3D" id="1.10.10.60">
    <property type="entry name" value="Homeodomain-like"/>
    <property type="match status" value="2"/>
</dbReference>
<name>A0A9W7FSJ6_9STRA</name>
<dbReference type="AlphaFoldDB" id="A0A9W7FSJ6"/>
<dbReference type="EMBL" id="BRXW01000328">
    <property type="protein sequence ID" value="GMI18264.1"/>
    <property type="molecule type" value="Genomic_DNA"/>
</dbReference>
<dbReference type="SMART" id="SM00717">
    <property type="entry name" value="SANT"/>
    <property type="match status" value="2"/>
</dbReference>
<gene>
    <name evidence="4" type="ORF">TrLO_g2761</name>
</gene>
<dbReference type="InterPro" id="IPR009057">
    <property type="entry name" value="Homeodomain-like_sf"/>
</dbReference>
<dbReference type="Proteomes" id="UP001165122">
    <property type="component" value="Unassembled WGS sequence"/>
</dbReference>
<protein>
    <recommendedName>
        <fullName evidence="3">Myb-like domain-containing protein</fullName>
    </recommendedName>
</protein>
<evidence type="ECO:0000256" key="2">
    <source>
        <dbReference type="SAM" id="MobiDB-lite"/>
    </source>
</evidence>
<feature type="domain" description="Myb-like" evidence="3">
    <location>
        <begin position="213"/>
        <end position="265"/>
    </location>
</feature>
<accession>A0A9W7FSJ6</accession>
<feature type="domain" description="Myb-like" evidence="3">
    <location>
        <begin position="146"/>
        <end position="198"/>
    </location>
</feature>
<reference evidence="5" key="1">
    <citation type="journal article" date="2023" name="Commun. Biol.">
        <title>Genome analysis of Parmales, the sister group of diatoms, reveals the evolutionary specialization of diatoms from phago-mixotrophs to photoautotrophs.</title>
        <authorList>
            <person name="Ban H."/>
            <person name="Sato S."/>
            <person name="Yoshikawa S."/>
            <person name="Yamada K."/>
            <person name="Nakamura Y."/>
            <person name="Ichinomiya M."/>
            <person name="Sato N."/>
            <person name="Blanc-Mathieu R."/>
            <person name="Endo H."/>
            <person name="Kuwata A."/>
            <person name="Ogata H."/>
        </authorList>
    </citation>
    <scope>NUCLEOTIDE SEQUENCE [LARGE SCALE GENOMIC DNA]</scope>
    <source>
        <strain evidence="5">NIES 3700</strain>
    </source>
</reference>
<dbReference type="Pfam" id="PF13921">
    <property type="entry name" value="Myb_DNA-bind_6"/>
    <property type="match status" value="1"/>
</dbReference>
<sequence>MLMRSILRLRVRGRRGRGLRGKRKIVAGGERMGFAAVKEERCGLCVKASEEKMELEERVKQAEAELRETKMEVVALREGRDDDDIGGGEEEGIEDEVVVVPAASTTTELRDRSSGKKRQTAAQVEEQPRNVKKVKTALRKGKKVGGRFVWTADENAALLELVDEYGLDFDRIKTEAGARLGGRKAKAIENNFRNHRPDRYEELRATNPRKSGGYLPWSKEEDEALKRGRLKHGADYEKILETENKVLGWRTTNALQVHHSRLLNKKIA</sequence>
<organism evidence="4 5">
    <name type="scientific">Triparma laevis f. longispina</name>
    <dbReference type="NCBI Taxonomy" id="1714387"/>
    <lineage>
        <taxon>Eukaryota</taxon>
        <taxon>Sar</taxon>
        <taxon>Stramenopiles</taxon>
        <taxon>Ochrophyta</taxon>
        <taxon>Bolidophyceae</taxon>
        <taxon>Parmales</taxon>
        <taxon>Triparmaceae</taxon>
        <taxon>Triparma</taxon>
    </lineage>
</organism>
<comment type="caution">
    <text evidence="4">The sequence shown here is derived from an EMBL/GenBank/DDBJ whole genome shotgun (WGS) entry which is preliminary data.</text>
</comment>
<feature type="region of interest" description="Disordered" evidence="2">
    <location>
        <begin position="103"/>
        <end position="129"/>
    </location>
</feature>
<evidence type="ECO:0000313" key="4">
    <source>
        <dbReference type="EMBL" id="GMI18264.1"/>
    </source>
</evidence>
<feature type="coiled-coil region" evidence="1">
    <location>
        <begin position="45"/>
        <end position="79"/>
    </location>
</feature>
<dbReference type="CDD" id="cd00167">
    <property type="entry name" value="SANT"/>
    <property type="match status" value="1"/>
</dbReference>
<dbReference type="SUPFAM" id="SSF46689">
    <property type="entry name" value="Homeodomain-like"/>
    <property type="match status" value="2"/>
</dbReference>
<evidence type="ECO:0000259" key="3">
    <source>
        <dbReference type="SMART" id="SM00717"/>
    </source>
</evidence>
<dbReference type="OrthoDB" id="608866at2759"/>
<proteinExistence type="predicted"/>